<comment type="subcellular location">
    <subcellularLocation>
        <location evidence="1 10">Cytoplasm</location>
    </subcellularLocation>
</comment>
<dbReference type="InterPro" id="IPR006700">
    <property type="entry name" value="RsmE"/>
</dbReference>
<evidence type="ECO:0000256" key="4">
    <source>
        <dbReference type="ARBA" id="ARBA00022552"/>
    </source>
</evidence>
<keyword evidence="7 10" id="KW-0949">S-adenosyl-L-methionine</keyword>
<dbReference type="eggNOG" id="COG1385">
    <property type="taxonomic scope" value="Bacteria"/>
</dbReference>
<dbReference type="CDD" id="cd18084">
    <property type="entry name" value="RsmE-like"/>
    <property type="match status" value="1"/>
</dbReference>
<dbReference type="HOGENOM" id="CLU_067442_1_0_12"/>
<comment type="catalytic activity">
    <reaction evidence="9 10">
        <text>uridine(1498) in 16S rRNA + S-adenosyl-L-methionine = N(3)-methyluridine(1498) in 16S rRNA + S-adenosyl-L-homocysteine + H(+)</text>
        <dbReference type="Rhea" id="RHEA:42920"/>
        <dbReference type="Rhea" id="RHEA-COMP:10283"/>
        <dbReference type="Rhea" id="RHEA-COMP:10284"/>
        <dbReference type="ChEBI" id="CHEBI:15378"/>
        <dbReference type="ChEBI" id="CHEBI:57856"/>
        <dbReference type="ChEBI" id="CHEBI:59789"/>
        <dbReference type="ChEBI" id="CHEBI:65315"/>
        <dbReference type="ChEBI" id="CHEBI:74502"/>
        <dbReference type="EC" id="2.1.1.193"/>
    </reaction>
</comment>
<evidence type="ECO:0000256" key="8">
    <source>
        <dbReference type="ARBA" id="ARBA00025699"/>
    </source>
</evidence>
<evidence type="ECO:0000256" key="3">
    <source>
        <dbReference type="ARBA" id="ARBA00022490"/>
    </source>
</evidence>
<name>G8QT88_SPHPG</name>
<proteinExistence type="inferred from homology"/>
<dbReference type="InterPro" id="IPR029026">
    <property type="entry name" value="tRNA_m1G_MTases_N"/>
</dbReference>
<dbReference type="Proteomes" id="UP000005632">
    <property type="component" value="Chromosome"/>
</dbReference>
<accession>G8QT88</accession>
<dbReference type="EMBL" id="CP003155">
    <property type="protein sequence ID" value="AEV29055.1"/>
    <property type="molecule type" value="Genomic_DNA"/>
</dbReference>
<evidence type="ECO:0000256" key="2">
    <source>
        <dbReference type="ARBA" id="ARBA00005528"/>
    </source>
</evidence>
<comment type="similarity">
    <text evidence="2 10">Belongs to the RNA methyltransferase RsmE family.</text>
</comment>
<dbReference type="PANTHER" id="PTHR30027">
    <property type="entry name" value="RIBOSOMAL RNA SMALL SUBUNIT METHYLTRANSFERASE E"/>
    <property type="match status" value="1"/>
</dbReference>
<sequence>MNIILFDELSAENFLPFSDYRGEHIQKILHLKEGDQFLAGVTNKQKGLATITSIDETGVHFRFVAQHDNSSHLYPVTLLLAQVRPICMKRILREAVSLGVERILLTGCDTTEKSYANANLYKSGEYKSILLDGAMQSGETGVSEVLFARSVDHAMHLLLANTKRILLDNVLESKPLSSMEIGSDVPVVLAIGPERGFSDRERDVMMSSGFVPATLGARILRTETACSAGLGVLLGRMGLL</sequence>
<organism evidence="12 13">
    <name type="scientific">Sphaerochaeta pleomorpha (strain ATCC BAA-1885 / DSM 22778 / Grapes)</name>
    <dbReference type="NCBI Taxonomy" id="158190"/>
    <lineage>
        <taxon>Bacteria</taxon>
        <taxon>Pseudomonadati</taxon>
        <taxon>Spirochaetota</taxon>
        <taxon>Spirochaetia</taxon>
        <taxon>Spirochaetales</taxon>
        <taxon>Sphaerochaetaceae</taxon>
        <taxon>Sphaerochaeta</taxon>
    </lineage>
</organism>
<evidence type="ECO:0000256" key="9">
    <source>
        <dbReference type="ARBA" id="ARBA00047944"/>
    </source>
</evidence>
<feature type="domain" description="Ribosomal RNA small subunit methyltransferase E methyltransferase" evidence="11">
    <location>
        <begin position="75"/>
        <end position="232"/>
    </location>
</feature>
<keyword evidence="13" id="KW-1185">Reference proteome</keyword>
<dbReference type="InterPro" id="IPR046886">
    <property type="entry name" value="RsmE_MTase_dom"/>
</dbReference>
<dbReference type="NCBIfam" id="TIGR00046">
    <property type="entry name" value="RsmE family RNA methyltransferase"/>
    <property type="match status" value="1"/>
</dbReference>
<keyword evidence="5 10" id="KW-0489">Methyltransferase</keyword>
<dbReference type="EC" id="2.1.1.193" evidence="10"/>
<dbReference type="AlphaFoldDB" id="G8QT88"/>
<keyword evidence="4 10" id="KW-0698">rRNA processing</keyword>
<evidence type="ECO:0000256" key="1">
    <source>
        <dbReference type="ARBA" id="ARBA00004496"/>
    </source>
</evidence>
<keyword evidence="6 10" id="KW-0808">Transferase</keyword>
<keyword evidence="3 10" id="KW-0963">Cytoplasm</keyword>
<dbReference type="PIRSF" id="PIRSF015601">
    <property type="entry name" value="MTase_slr0722"/>
    <property type="match status" value="1"/>
</dbReference>
<reference evidence="12 13" key="1">
    <citation type="submission" date="2011-11" db="EMBL/GenBank/DDBJ databases">
        <title>Complete sequence of Spirochaeta sp. grapes.</title>
        <authorList>
            <consortium name="US DOE Joint Genome Institute"/>
            <person name="Lucas S."/>
            <person name="Han J."/>
            <person name="Lapidus A."/>
            <person name="Cheng J.-F."/>
            <person name="Goodwin L."/>
            <person name="Pitluck S."/>
            <person name="Peters L."/>
            <person name="Ovchinnikova G."/>
            <person name="Munk A.C."/>
            <person name="Detter J.C."/>
            <person name="Han C."/>
            <person name="Tapia R."/>
            <person name="Land M."/>
            <person name="Hauser L."/>
            <person name="Kyrpides N."/>
            <person name="Ivanova N."/>
            <person name="Pagani I."/>
            <person name="Ritalahtilisa K."/>
            <person name="Loeffler F."/>
            <person name="Woyke T."/>
        </authorList>
    </citation>
    <scope>NUCLEOTIDE SEQUENCE [LARGE SCALE GENOMIC DNA]</scope>
    <source>
        <strain evidence="13">ATCC BAA-1885 / DSM 22778 / Grapes</strain>
    </source>
</reference>
<dbReference type="OrthoDB" id="362914at2"/>
<dbReference type="GO" id="GO:0005737">
    <property type="term" value="C:cytoplasm"/>
    <property type="evidence" value="ECO:0007669"/>
    <property type="project" value="UniProtKB-SubCell"/>
</dbReference>
<dbReference type="KEGG" id="sgp:SpiGrapes_1239"/>
<comment type="function">
    <text evidence="8 10">Specifically methylates the N3 position of the uracil ring of uridine 1498 (m3U1498) in 16S rRNA. Acts on the fully assembled 30S ribosomal subunit.</text>
</comment>
<dbReference type="GO" id="GO:0070475">
    <property type="term" value="P:rRNA base methylation"/>
    <property type="evidence" value="ECO:0007669"/>
    <property type="project" value="TreeGrafter"/>
</dbReference>
<dbReference type="PANTHER" id="PTHR30027:SF3">
    <property type="entry name" value="16S RRNA (URACIL(1498)-N(3))-METHYLTRANSFERASE"/>
    <property type="match status" value="1"/>
</dbReference>
<evidence type="ECO:0000256" key="6">
    <source>
        <dbReference type="ARBA" id="ARBA00022679"/>
    </source>
</evidence>
<evidence type="ECO:0000259" key="11">
    <source>
        <dbReference type="Pfam" id="PF04452"/>
    </source>
</evidence>
<dbReference type="GO" id="GO:0070042">
    <property type="term" value="F:rRNA (uridine-N3-)-methyltransferase activity"/>
    <property type="evidence" value="ECO:0007669"/>
    <property type="project" value="TreeGrafter"/>
</dbReference>
<dbReference type="Pfam" id="PF04452">
    <property type="entry name" value="Methyltrans_RNA"/>
    <property type="match status" value="1"/>
</dbReference>
<evidence type="ECO:0000313" key="12">
    <source>
        <dbReference type="EMBL" id="AEV29055.1"/>
    </source>
</evidence>
<protein>
    <recommendedName>
        <fullName evidence="10">Ribosomal RNA small subunit methyltransferase E</fullName>
        <ecNumber evidence="10">2.1.1.193</ecNumber>
    </recommendedName>
</protein>
<dbReference type="InterPro" id="IPR029028">
    <property type="entry name" value="Alpha/beta_knot_MTases"/>
</dbReference>
<dbReference type="Gene3D" id="3.40.1280.10">
    <property type="match status" value="1"/>
</dbReference>
<evidence type="ECO:0000313" key="13">
    <source>
        <dbReference type="Proteomes" id="UP000005632"/>
    </source>
</evidence>
<dbReference type="STRING" id="158190.SpiGrapes_1239"/>
<evidence type="ECO:0000256" key="7">
    <source>
        <dbReference type="ARBA" id="ARBA00022691"/>
    </source>
</evidence>
<gene>
    <name evidence="12" type="ordered locus">SpiGrapes_1239</name>
</gene>
<evidence type="ECO:0000256" key="10">
    <source>
        <dbReference type="PIRNR" id="PIRNR015601"/>
    </source>
</evidence>
<dbReference type="SUPFAM" id="SSF75217">
    <property type="entry name" value="alpha/beta knot"/>
    <property type="match status" value="1"/>
</dbReference>
<evidence type="ECO:0000256" key="5">
    <source>
        <dbReference type="ARBA" id="ARBA00022603"/>
    </source>
</evidence>